<comment type="similarity">
    <text evidence="1">Belongs to the UPF0312 family.</text>
</comment>
<evidence type="ECO:0000259" key="2">
    <source>
        <dbReference type="SMART" id="SM00867"/>
    </source>
</evidence>
<dbReference type="InterPro" id="IPR007372">
    <property type="entry name" value="Lipid/polyisoprenoid-bd_YceI"/>
</dbReference>
<dbReference type="EMBL" id="WEGJ01000013">
    <property type="protein sequence ID" value="MQY13549.1"/>
    <property type="molecule type" value="Genomic_DNA"/>
</dbReference>
<organism evidence="3 4">
    <name type="scientific">Streptomyces smaragdinus</name>
    <dbReference type="NCBI Taxonomy" id="2585196"/>
    <lineage>
        <taxon>Bacteria</taxon>
        <taxon>Bacillati</taxon>
        <taxon>Actinomycetota</taxon>
        <taxon>Actinomycetes</taxon>
        <taxon>Kitasatosporales</taxon>
        <taxon>Streptomycetaceae</taxon>
        <taxon>Streptomyces</taxon>
    </lineage>
</organism>
<reference evidence="3 4" key="1">
    <citation type="submission" date="2019-10" db="EMBL/GenBank/DDBJ databases">
        <title>Streptomyces smaragdinus sp. nov. and Streptomyces fabii sp. nov., isolated from the gut of fungus growing-termite Macrotermes natalensis.</title>
        <authorList>
            <person name="Schwitalla J."/>
            <person name="Benndorf R."/>
            <person name="Martin K."/>
            <person name="De Beer W."/>
            <person name="Kaster A.-K."/>
            <person name="Vollmers J."/>
            <person name="Poulsen M."/>
            <person name="Beemelmanns C."/>
        </authorList>
    </citation>
    <scope>NUCLEOTIDE SEQUENCE [LARGE SCALE GENOMIC DNA]</scope>
    <source>
        <strain evidence="3 4">RB5</strain>
    </source>
</reference>
<dbReference type="PANTHER" id="PTHR34406">
    <property type="entry name" value="PROTEIN YCEI"/>
    <property type="match status" value="1"/>
</dbReference>
<dbReference type="AlphaFoldDB" id="A0A7K0CJ88"/>
<dbReference type="Pfam" id="PF04264">
    <property type="entry name" value="YceI"/>
    <property type="match status" value="1"/>
</dbReference>
<dbReference type="InterPro" id="IPR036761">
    <property type="entry name" value="TTHA0802/YceI-like_sf"/>
</dbReference>
<gene>
    <name evidence="3" type="ORF">SRB5_36970</name>
</gene>
<dbReference type="SUPFAM" id="SSF101874">
    <property type="entry name" value="YceI-like"/>
    <property type="match status" value="1"/>
</dbReference>
<evidence type="ECO:0000313" key="4">
    <source>
        <dbReference type="Proteomes" id="UP000466345"/>
    </source>
</evidence>
<proteinExistence type="inferred from homology"/>
<protein>
    <recommendedName>
        <fullName evidence="2">Lipid/polyisoprenoid-binding YceI-like domain-containing protein</fullName>
    </recommendedName>
</protein>
<dbReference type="SMART" id="SM00867">
    <property type="entry name" value="YceI"/>
    <property type="match status" value="1"/>
</dbReference>
<dbReference type="Gene3D" id="2.40.128.110">
    <property type="entry name" value="Lipid/polyisoprenoid-binding, YceI-like"/>
    <property type="match status" value="1"/>
</dbReference>
<sequence>MFDDQLVEFPKDPPSHWPAGLYAVDPSRTTIAFTFRYGMVARVRGRFTAFEGLLRLGPAGPAGFEAHLSVQTGSVETGQQAGDALLAGPERLDAVRYPLMSFRSTGTSDADGDQFLLAGLLRIKDRELPLELGLEYCGAGPAGVRFEGGVALGRGSVDLDIAAVRLDA</sequence>
<name>A0A7K0CJ88_9ACTN</name>
<evidence type="ECO:0000313" key="3">
    <source>
        <dbReference type="EMBL" id="MQY13549.1"/>
    </source>
</evidence>
<dbReference type="Proteomes" id="UP000466345">
    <property type="component" value="Unassembled WGS sequence"/>
</dbReference>
<comment type="caution">
    <text evidence="3">The sequence shown here is derived from an EMBL/GenBank/DDBJ whole genome shotgun (WGS) entry which is preliminary data.</text>
</comment>
<dbReference type="OrthoDB" id="9811006at2"/>
<keyword evidence="4" id="KW-1185">Reference proteome</keyword>
<accession>A0A7K0CJ88</accession>
<dbReference type="PANTHER" id="PTHR34406:SF1">
    <property type="entry name" value="PROTEIN YCEI"/>
    <property type="match status" value="1"/>
</dbReference>
<feature type="domain" description="Lipid/polyisoprenoid-binding YceI-like" evidence="2">
    <location>
        <begin position="21"/>
        <end position="164"/>
    </location>
</feature>
<evidence type="ECO:0000256" key="1">
    <source>
        <dbReference type="ARBA" id="ARBA00008812"/>
    </source>
</evidence>
<dbReference type="RefSeq" id="WP_153453369.1">
    <property type="nucleotide sequence ID" value="NZ_WEGJ01000013.1"/>
</dbReference>